<dbReference type="GO" id="GO:0022857">
    <property type="term" value="F:transmembrane transporter activity"/>
    <property type="evidence" value="ECO:0007669"/>
    <property type="project" value="InterPro"/>
</dbReference>
<protein>
    <submittedName>
        <fullName evidence="7">MFS transporter</fullName>
    </submittedName>
</protein>
<dbReference type="PANTHER" id="PTHR23501">
    <property type="entry name" value="MAJOR FACILITATOR SUPERFAMILY"/>
    <property type="match status" value="1"/>
</dbReference>
<feature type="transmembrane region" description="Helical" evidence="5">
    <location>
        <begin position="122"/>
        <end position="143"/>
    </location>
</feature>
<reference evidence="7 8" key="1">
    <citation type="submission" date="2017-08" db="EMBL/GenBank/DDBJ databases">
        <title>Infants hospitalized years apart are colonized by the same room-sourced microbial strains.</title>
        <authorList>
            <person name="Brooks B."/>
            <person name="Olm M.R."/>
            <person name="Firek B.A."/>
            <person name="Baker R."/>
            <person name="Thomas B.C."/>
            <person name="Morowitz M.J."/>
            <person name="Banfield J.F."/>
        </authorList>
    </citation>
    <scope>NUCLEOTIDE SEQUENCE [LARGE SCALE GENOMIC DNA]</scope>
    <source>
        <strain evidence="7">S2_012_000_R2_81</strain>
    </source>
</reference>
<evidence type="ECO:0000256" key="4">
    <source>
        <dbReference type="ARBA" id="ARBA00023136"/>
    </source>
</evidence>
<dbReference type="GO" id="GO:0005886">
    <property type="term" value="C:plasma membrane"/>
    <property type="evidence" value="ECO:0007669"/>
    <property type="project" value="TreeGrafter"/>
</dbReference>
<feature type="transmembrane region" description="Helical" evidence="5">
    <location>
        <begin position="97"/>
        <end position="116"/>
    </location>
</feature>
<dbReference type="InterPro" id="IPR036259">
    <property type="entry name" value="MFS_trans_sf"/>
</dbReference>
<feature type="domain" description="Major facilitator superfamily (MFS) profile" evidence="6">
    <location>
        <begin position="32"/>
        <end position="456"/>
    </location>
</feature>
<feature type="transmembrane region" description="Helical" evidence="5">
    <location>
        <begin position="34"/>
        <end position="58"/>
    </location>
</feature>
<dbReference type="InterPro" id="IPR020846">
    <property type="entry name" value="MFS_dom"/>
</dbReference>
<evidence type="ECO:0000256" key="2">
    <source>
        <dbReference type="ARBA" id="ARBA00022692"/>
    </source>
</evidence>
<organism evidence="7 8">
    <name type="scientific">Roseateles depolymerans</name>
    <dbReference type="NCBI Taxonomy" id="76731"/>
    <lineage>
        <taxon>Bacteria</taxon>
        <taxon>Pseudomonadati</taxon>
        <taxon>Pseudomonadota</taxon>
        <taxon>Betaproteobacteria</taxon>
        <taxon>Burkholderiales</taxon>
        <taxon>Sphaerotilaceae</taxon>
        <taxon>Roseateles</taxon>
    </lineage>
</organism>
<evidence type="ECO:0000313" key="7">
    <source>
        <dbReference type="EMBL" id="PZP27904.1"/>
    </source>
</evidence>
<feature type="transmembrane region" description="Helical" evidence="5">
    <location>
        <begin position="280"/>
        <end position="300"/>
    </location>
</feature>
<evidence type="ECO:0000259" key="6">
    <source>
        <dbReference type="PROSITE" id="PS50850"/>
    </source>
</evidence>
<feature type="transmembrane region" description="Helical" evidence="5">
    <location>
        <begin position="432"/>
        <end position="451"/>
    </location>
</feature>
<dbReference type="PROSITE" id="PS50850">
    <property type="entry name" value="MFS"/>
    <property type="match status" value="1"/>
</dbReference>
<evidence type="ECO:0000313" key="8">
    <source>
        <dbReference type="Proteomes" id="UP000249633"/>
    </source>
</evidence>
<dbReference type="PANTHER" id="PTHR23501:SF154">
    <property type="entry name" value="MULTIDRUG-EFFLUX TRANSPORTER RV1634-RELATED"/>
    <property type="match status" value="1"/>
</dbReference>
<feature type="transmembrane region" description="Helical" evidence="5">
    <location>
        <begin position="368"/>
        <end position="392"/>
    </location>
</feature>
<feature type="transmembrane region" description="Helical" evidence="5">
    <location>
        <begin position="242"/>
        <end position="260"/>
    </location>
</feature>
<dbReference type="AlphaFoldDB" id="A0A2W5DDP3"/>
<gene>
    <name evidence="7" type="ORF">DI603_20635</name>
</gene>
<dbReference type="Gene3D" id="1.20.1250.20">
    <property type="entry name" value="MFS general substrate transporter like domains"/>
    <property type="match status" value="2"/>
</dbReference>
<dbReference type="Proteomes" id="UP000249633">
    <property type="component" value="Unassembled WGS sequence"/>
</dbReference>
<comment type="subcellular location">
    <subcellularLocation>
        <location evidence="1">Membrane</location>
        <topology evidence="1">Multi-pass membrane protein</topology>
    </subcellularLocation>
</comment>
<feature type="transmembrane region" description="Helical" evidence="5">
    <location>
        <begin position="180"/>
        <end position="203"/>
    </location>
</feature>
<accession>A0A2W5DDP3</accession>
<feature type="transmembrane region" description="Helical" evidence="5">
    <location>
        <begin position="155"/>
        <end position="174"/>
    </location>
</feature>
<dbReference type="Pfam" id="PF07690">
    <property type="entry name" value="MFS_1"/>
    <property type="match status" value="2"/>
</dbReference>
<feature type="transmembrane region" description="Helical" evidence="5">
    <location>
        <begin position="404"/>
        <end position="426"/>
    </location>
</feature>
<proteinExistence type="predicted"/>
<name>A0A2W5DDP3_9BURK</name>
<evidence type="ECO:0000256" key="3">
    <source>
        <dbReference type="ARBA" id="ARBA00022989"/>
    </source>
</evidence>
<keyword evidence="3 5" id="KW-1133">Transmembrane helix</keyword>
<evidence type="ECO:0000256" key="5">
    <source>
        <dbReference type="SAM" id="Phobius"/>
    </source>
</evidence>
<sequence>MAMTVSAPASHSPAPVAPPPADALFAPGRRAACVGAVALISMLAFESIAVATAMPAVAQGLNGLGLYALAFGATLATSVLGMVAAGELCDKRGPYRATLGGLALFLAGLLLAGFAQHMGHLVLGRALQGLGSGVLGVSLYVGVARVIPPALHPRLFALFAAAWVMPGLLGPALASGLVQVLGWRAVFLAVAAVVPVAAALMLPSLRRAGGGSGDVLRWTRLGWALLASGGALALHAASQQQALGQGLLFAGGLLAALTAAHRLLPAGALTAARGLPTVILLRGLIAAAFASAEAFIPLLLTGEFGWSLGQAGLALSAGAVTWSLGSAIQARVSGDVWRRRLLTAGFTLASAGLLLVMSPLLLSWPAALVLAGWACTGLGIGLSFPMLSVLLLKLSPPDRQGANASALQLSDALTSSAALALAGLLFDPASRQVLPVLALAWALAAAAAWLSPRAWKA</sequence>
<keyword evidence="2 5" id="KW-0812">Transmembrane</keyword>
<evidence type="ECO:0000256" key="1">
    <source>
        <dbReference type="ARBA" id="ARBA00004141"/>
    </source>
</evidence>
<keyword evidence="4 5" id="KW-0472">Membrane</keyword>
<feature type="transmembrane region" description="Helical" evidence="5">
    <location>
        <begin position="215"/>
        <end position="236"/>
    </location>
</feature>
<dbReference type="EMBL" id="QFOD01000026">
    <property type="protein sequence ID" value="PZP27904.1"/>
    <property type="molecule type" value="Genomic_DNA"/>
</dbReference>
<dbReference type="SUPFAM" id="SSF103473">
    <property type="entry name" value="MFS general substrate transporter"/>
    <property type="match status" value="1"/>
</dbReference>
<feature type="transmembrane region" description="Helical" evidence="5">
    <location>
        <begin position="341"/>
        <end position="362"/>
    </location>
</feature>
<feature type="transmembrane region" description="Helical" evidence="5">
    <location>
        <begin position="64"/>
        <end position="85"/>
    </location>
</feature>
<dbReference type="InterPro" id="IPR011701">
    <property type="entry name" value="MFS"/>
</dbReference>
<comment type="caution">
    <text evidence="7">The sequence shown here is derived from an EMBL/GenBank/DDBJ whole genome shotgun (WGS) entry which is preliminary data.</text>
</comment>
<feature type="transmembrane region" description="Helical" evidence="5">
    <location>
        <begin position="306"/>
        <end position="329"/>
    </location>
</feature>